<evidence type="ECO:0000313" key="2">
    <source>
        <dbReference type="Proteomes" id="UP000824988"/>
    </source>
</evidence>
<sequence>MPTISMFYGILIQMYFRDMGRHHLPHIHARYQGQKVALAIEDGAVLEGEFPARQLRMVQVWMDIHRDELLADWELAVNGEDPYKIAPLQ</sequence>
<dbReference type="RefSeq" id="WP_054773271.1">
    <property type="nucleotide sequence ID" value="NZ_AP019782.1"/>
</dbReference>
<dbReference type="Pfam" id="PF13711">
    <property type="entry name" value="DUF4160"/>
    <property type="match status" value="1"/>
</dbReference>
<name>A0A8D4VPI6_9GAMM</name>
<reference evidence="1" key="1">
    <citation type="submission" date="2019-06" db="EMBL/GenBank/DDBJ databases">
        <title>Complete genome sequence of Methylogaea oryzae strain JCM16910.</title>
        <authorList>
            <person name="Asakawa S."/>
        </authorList>
    </citation>
    <scope>NUCLEOTIDE SEQUENCE</scope>
    <source>
        <strain evidence="1">E10</strain>
    </source>
</reference>
<dbReference type="InterPro" id="IPR025427">
    <property type="entry name" value="DUF4160"/>
</dbReference>
<protein>
    <recommendedName>
        <fullName evidence="3">DUF4160 domain-containing protein</fullName>
    </recommendedName>
</protein>
<accession>A0A8D4VPI6</accession>
<organism evidence="1 2">
    <name type="scientific">Methylogaea oryzae</name>
    <dbReference type="NCBI Taxonomy" id="1295382"/>
    <lineage>
        <taxon>Bacteria</taxon>
        <taxon>Pseudomonadati</taxon>
        <taxon>Pseudomonadota</taxon>
        <taxon>Gammaproteobacteria</taxon>
        <taxon>Methylococcales</taxon>
        <taxon>Methylococcaceae</taxon>
        <taxon>Methylogaea</taxon>
    </lineage>
</organism>
<evidence type="ECO:0000313" key="1">
    <source>
        <dbReference type="EMBL" id="BBL70862.1"/>
    </source>
</evidence>
<keyword evidence="2" id="KW-1185">Reference proteome</keyword>
<dbReference type="Proteomes" id="UP000824988">
    <property type="component" value="Chromosome"/>
</dbReference>
<gene>
    <name evidence="1" type="ORF">MoryE10_14680</name>
</gene>
<evidence type="ECO:0008006" key="3">
    <source>
        <dbReference type="Google" id="ProtNLM"/>
    </source>
</evidence>
<dbReference type="AlphaFoldDB" id="A0A8D4VPI6"/>
<dbReference type="KEGG" id="moz:MoryE10_14680"/>
<dbReference type="EMBL" id="AP019782">
    <property type="protein sequence ID" value="BBL70862.1"/>
    <property type="molecule type" value="Genomic_DNA"/>
</dbReference>
<proteinExistence type="predicted"/>